<keyword evidence="5" id="KW-0012">Acyltransferase</keyword>
<reference evidence="8" key="1">
    <citation type="submission" date="2018-05" db="EMBL/GenBank/DDBJ databases">
        <authorList>
            <person name="Lanie J.A."/>
            <person name="Ng W.-L."/>
            <person name="Kazmierczak K.M."/>
            <person name="Andrzejewski T.M."/>
            <person name="Davidsen T.M."/>
            <person name="Wayne K.J."/>
            <person name="Tettelin H."/>
            <person name="Glass J.I."/>
            <person name="Rusch D."/>
            <person name="Podicherti R."/>
            <person name="Tsui H.-C.T."/>
            <person name="Winkler M.E."/>
        </authorList>
    </citation>
    <scope>NUCLEOTIDE SEQUENCE</scope>
</reference>
<dbReference type="Gene3D" id="3.40.630.30">
    <property type="match status" value="1"/>
</dbReference>
<feature type="domain" description="BioF2-like acetyltransferase" evidence="7">
    <location>
        <begin position="133"/>
        <end position="261"/>
    </location>
</feature>
<gene>
    <name evidence="8" type="ORF">METZ01_LOCUS303216</name>
</gene>
<proteinExistence type="inferred from homology"/>
<dbReference type="PANTHER" id="PTHR36174">
    <property type="entry name" value="LIPID II:GLYCINE GLYCYLTRANSFERASE"/>
    <property type="match status" value="1"/>
</dbReference>
<evidence type="ECO:0000256" key="2">
    <source>
        <dbReference type="ARBA" id="ARBA00022679"/>
    </source>
</evidence>
<sequence>MRDLLGYQPLFITVAEGGTPILRLLALVCRPQSIRGFGNIARHVIPAAWRGRIGSLMWYGEPVVVGEASQEHYRDLALSLDREARRRWLRVAAGNWPTAHEVELTGGWTTRRWGTLQVDLTRSKENLLVAVKSSARKAVRRAEREGIEVRRVASLDQLRSYYSFATRCARRYDKRMHGFEDFQSMWEHIRPNGWFETFVAEHEGEMIAGLSVWGHGDSIGELGSFQSERSFADKLYGPDLIKWEILQWGHDQGLRQLDLGGVNPAPEGKEVGIRQFKEKWGGVYYEYTTIG</sequence>
<dbReference type="SUPFAM" id="SSF55729">
    <property type="entry name" value="Acyl-CoA N-acyltransferases (Nat)"/>
    <property type="match status" value="1"/>
</dbReference>
<dbReference type="AlphaFoldDB" id="A0A382MSD7"/>
<dbReference type="GO" id="GO:0009252">
    <property type="term" value="P:peptidoglycan biosynthetic process"/>
    <property type="evidence" value="ECO:0007669"/>
    <property type="project" value="UniProtKB-KW"/>
</dbReference>
<evidence type="ECO:0000256" key="4">
    <source>
        <dbReference type="ARBA" id="ARBA00022984"/>
    </source>
</evidence>
<dbReference type="InterPro" id="IPR003447">
    <property type="entry name" value="FEMABX"/>
</dbReference>
<evidence type="ECO:0000256" key="3">
    <source>
        <dbReference type="ARBA" id="ARBA00022960"/>
    </source>
</evidence>
<keyword evidence="3" id="KW-0133">Cell shape</keyword>
<keyword evidence="6" id="KW-0961">Cell wall biogenesis/degradation</keyword>
<dbReference type="PANTHER" id="PTHR36174:SF1">
    <property type="entry name" value="LIPID II:GLYCINE GLYCYLTRANSFERASE"/>
    <property type="match status" value="1"/>
</dbReference>
<dbReference type="GO" id="GO:0016755">
    <property type="term" value="F:aminoacyltransferase activity"/>
    <property type="evidence" value="ECO:0007669"/>
    <property type="project" value="InterPro"/>
</dbReference>
<organism evidence="8">
    <name type="scientific">marine metagenome</name>
    <dbReference type="NCBI Taxonomy" id="408172"/>
    <lineage>
        <taxon>unclassified sequences</taxon>
        <taxon>metagenomes</taxon>
        <taxon>ecological metagenomes</taxon>
    </lineage>
</organism>
<evidence type="ECO:0000313" key="8">
    <source>
        <dbReference type="EMBL" id="SVC50362.1"/>
    </source>
</evidence>
<comment type="similarity">
    <text evidence="1">Belongs to the FemABX family.</text>
</comment>
<evidence type="ECO:0000259" key="7">
    <source>
        <dbReference type="Pfam" id="PF13480"/>
    </source>
</evidence>
<keyword evidence="2" id="KW-0808">Transferase</keyword>
<dbReference type="EMBL" id="UINC01094810">
    <property type="protein sequence ID" value="SVC50362.1"/>
    <property type="molecule type" value="Genomic_DNA"/>
</dbReference>
<keyword evidence="4" id="KW-0573">Peptidoglycan synthesis</keyword>
<dbReference type="GO" id="GO:0071555">
    <property type="term" value="P:cell wall organization"/>
    <property type="evidence" value="ECO:0007669"/>
    <property type="project" value="UniProtKB-KW"/>
</dbReference>
<evidence type="ECO:0000256" key="5">
    <source>
        <dbReference type="ARBA" id="ARBA00023315"/>
    </source>
</evidence>
<name>A0A382MSD7_9ZZZZ</name>
<evidence type="ECO:0000256" key="1">
    <source>
        <dbReference type="ARBA" id="ARBA00009943"/>
    </source>
</evidence>
<dbReference type="Pfam" id="PF13480">
    <property type="entry name" value="Acetyltransf_6"/>
    <property type="match status" value="1"/>
</dbReference>
<dbReference type="InterPro" id="IPR016181">
    <property type="entry name" value="Acyl_CoA_acyltransferase"/>
</dbReference>
<dbReference type="InterPro" id="IPR050644">
    <property type="entry name" value="PG_Glycine_Bridge_Synth"/>
</dbReference>
<evidence type="ECO:0000256" key="6">
    <source>
        <dbReference type="ARBA" id="ARBA00023316"/>
    </source>
</evidence>
<protein>
    <recommendedName>
        <fullName evidence="7">BioF2-like acetyltransferase domain-containing protein</fullName>
    </recommendedName>
</protein>
<dbReference type="InterPro" id="IPR038740">
    <property type="entry name" value="BioF2-like_GNAT_dom"/>
</dbReference>
<dbReference type="PROSITE" id="PS51191">
    <property type="entry name" value="FEMABX"/>
    <property type="match status" value="1"/>
</dbReference>
<dbReference type="GO" id="GO:0008360">
    <property type="term" value="P:regulation of cell shape"/>
    <property type="evidence" value="ECO:0007669"/>
    <property type="project" value="UniProtKB-KW"/>
</dbReference>
<accession>A0A382MSD7</accession>